<evidence type="ECO:0000256" key="1">
    <source>
        <dbReference type="SAM" id="Phobius"/>
    </source>
</evidence>
<feature type="transmembrane region" description="Helical" evidence="1">
    <location>
        <begin position="312"/>
        <end position="331"/>
    </location>
</feature>
<dbReference type="AlphaFoldDB" id="A0A6U3U3E5"/>
<protein>
    <submittedName>
        <fullName evidence="2">Uncharacterized protein</fullName>
    </submittedName>
</protein>
<keyword evidence="1" id="KW-0812">Transmembrane</keyword>
<name>A0A6U3U3E5_9STRA</name>
<reference evidence="2" key="1">
    <citation type="submission" date="2021-01" db="EMBL/GenBank/DDBJ databases">
        <authorList>
            <person name="Corre E."/>
            <person name="Pelletier E."/>
            <person name="Niang G."/>
            <person name="Scheremetjew M."/>
            <person name="Finn R."/>
            <person name="Kale V."/>
            <person name="Holt S."/>
            <person name="Cochrane G."/>
            <person name="Meng A."/>
            <person name="Brown T."/>
            <person name="Cohen L."/>
        </authorList>
    </citation>
    <scope>NUCLEOTIDE SEQUENCE</scope>
    <source>
        <strain evidence="2">Pop2</strain>
    </source>
</reference>
<organism evidence="2">
    <name type="scientific">Ditylum brightwellii</name>
    <dbReference type="NCBI Taxonomy" id="49249"/>
    <lineage>
        <taxon>Eukaryota</taxon>
        <taxon>Sar</taxon>
        <taxon>Stramenopiles</taxon>
        <taxon>Ochrophyta</taxon>
        <taxon>Bacillariophyta</taxon>
        <taxon>Mediophyceae</taxon>
        <taxon>Lithodesmiophycidae</taxon>
        <taxon>Lithodesmiales</taxon>
        <taxon>Lithodesmiaceae</taxon>
        <taxon>Ditylum</taxon>
    </lineage>
</organism>
<feature type="transmembrane region" description="Helical" evidence="1">
    <location>
        <begin position="278"/>
        <end position="300"/>
    </location>
</feature>
<keyword evidence="1" id="KW-0472">Membrane</keyword>
<accession>A0A6U3U3E5</accession>
<gene>
    <name evidence="2" type="ORF">DBRI1063_LOCUS22174</name>
</gene>
<keyword evidence="1" id="KW-1133">Transmembrane helix</keyword>
<sequence length="333" mass="35634">MEVAVHHFAAGVFAALTAKLASSIDDVVWLAAFLTPNLSPKERYANAITYASVCFIQTVLAYLISTGGEAALDKIIVAVVSRGGHNEETGHIISTERVLTLFAGFTLFVYAIKLGIEYYYEEILGEGGDDDDDSGVVGNNGNNKGYSKVQNAILDESSALDEEKGEGGRGLKAAVGGDFTIDDTDVDGDNVIDVNIDSFDDEDGMEGRNCDAIEIASSTGTARGKTFEPLEIEDDDIDASKCFCLSDRSRTLPIVAFLGSLDDLTLFVPMLVGKTFGMIELVIGSTVAGTIIVLICLFITKCEMLSNFLQKIPLAAIVAIFSVFLLIKGFIME</sequence>
<proteinExistence type="predicted"/>
<evidence type="ECO:0000313" key="2">
    <source>
        <dbReference type="EMBL" id="CAD9351896.1"/>
    </source>
</evidence>
<dbReference type="EMBL" id="HBGN01034446">
    <property type="protein sequence ID" value="CAD9351896.1"/>
    <property type="molecule type" value="Transcribed_RNA"/>
</dbReference>